<dbReference type="PROSITE" id="PS51257">
    <property type="entry name" value="PROKAR_LIPOPROTEIN"/>
    <property type="match status" value="1"/>
</dbReference>
<dbReference type="Proteomes" id="UP000276301">
    <property type="component" value="Unassembled WGS sequence"/>
</dbReference>
<proteinExistence type="predicted"/>
<sequence>MKKSMRILVAVLLTLTLIIGTAGCGQKAEPQTPAPDAAPGASQEAPAPAGTQLLTIGTSTVGGAWYPMGGALANVISSYVPNAKASATPSAATIENLTLVRSGKMEIGMATADIPYQQYHGLAGLEKDESLRTLTMFSNNIICILVKDSSPIHSIEDLKGKKLGVGVQGSSAYTIAVAILKAHGIDIEKDVDQYQGGISQQTEALKDGNIDAFMMTFPQGGAAPGLIELDTTEKIRFIDMDMEKLKEVNAESPCYTIGQIPAGYVDSLKEPVNTLVIGCVFMVKDTMDEELVYNITKSMFEHKDELDAIHAAWKDTNEKTAAVNCPFPLHPGAERYYKEAGFDISILP</sequence>
<dbReference type="AlphaFoldDB" id="A0A498D337"/>
<dbReference type="NCBIfam" id="TIGR02122">
    <property type="entry name" value="TRAP_TAXI"/>
    <property type="match status" value="1"/>
</dbReference>
<reference evidence="3 4" key="1">
    <citation type="submission" date="2018-10" db="EMBL/GenBank/DDBJ databases">
        <title>Anaerotruncus faecis sp. nov., isolated from human feces.</title>
        <authorList>
            <person name="Wang Y.-J."/>
        </authorList>
    </citation>
    <scope>NUCLEOTIDE SEQUENCE [LARGE SCALE GENOMIC DNA]</scope>
    <source>
        <strain evidence="3 4">22A2-44</strain>
    </source>
</reference>
<name>A0A498D337_9FIRM</name>
<dbReference type="Gene3D" id="3.40.190.10">
    <property type="entry name" value="Periplasmic binding protein-like II"/>
    <property type="match status" value="2"/>
</dbReference>
<dbReference type="PANTHER" id="PTHR42941">
    <property type="entry name" value="SLL1037 PROTEIN"/>
    <property type="match status" value="1"/>
</dbReference>
<accession>A0A498D337</accession>
<comment type="caution">
    <text evidence="3">The sequence shown here is derived from an EMBL/GenBank/DDBJ whole genome shotgun (WGS) entry which is preliminary data.</text>
</comment>
<dbReference type="PANTHER" id="PTHR42941:SF1">
    <property type="entry name" value="SLL1037 PROTEIN"/>
    <property type="match status" value="1"/>
</dbReference>
<evidence type="ECO:0000313" key="4">
    <source>
        <dbReference type="Proteomes" id="UP000276301"/>
    </source>
</evidence>
<keyword evidence="4" id="KW-1185">Reference proteome</keyword>
<evidence type="ECO:0000256" key="1">
    <source>
        <dbReference type="SAM" id="MobiDB-lite"/>
    </source>
</evidence>
<organism evidence="3 4">
    <name type="scientific">Anaerotruncus massiliensis</name>
    <name type="common">ex Liu et al. 2021</name>
    <dbReference type="NCBI Taxonomy" id="2321404"/>
    <lineage>
        <taxon>Bacteria</taxon>
        <taxon>Bacillati</taxon>
        <taxon>Bacillota</taxon>
        <taxon>Clostridia</taxon>
        <taxon>Eubacteriales</taxon>
        <taxon>Oscillospiraceae</taxon>
        <taxon>Anaerotruncus</taxon>
    </lineage>
</organism>
<dbReference type="EMBL" id="RCHT01000003">
    <property type="protein sequence ID" value="RLL13577.1"/>
    <property type="molecule type" value="Genomic_DNA"/>
</dbReference>
<keyword evidence="2" id="KW-0732">Signal</keyword>
<feature type="signal peptide" evidence="2">
    <location>
        <begin position="1"/>
        <end position="24"/>
    </location>
</feature>
<feature type="region of interest" description="Disordered" evidence="1">
    <location>
        <begin position="26"/>
        <end position="47"/>
    </location>
</feature>
<protein>
    <submittedName>
        <fullName evidence="3">TAXI family TRAP transporter solute-binding subunit</fullName>
    </submittedName>
</protein>
<evidence type="ECO:0000256" key="2">
    <source>
        <dbReference type="SAM" id="SignalP"/>
    </source>
</evidence>
<evidence type="ECO:0000313" key="3">
    <source>
        <dbReference type="EMBL" id="RLL13577.1"/>
    </source>
</evidence>
<dbReference type="Pfam" id="PF16868">
    <property type="entry name" value="NMT1_3"/>
    <property type="match status" value="1"/>
</dbReference>
<dbReference type="CDD" id="cd13520">
    <property type="entry name" value="PBP2_TAXI_TRAP"/>
    <property type="match status" value="1"/>
</dbReference>
<feature type="chain" id="PRO_5039091341" evidence="2">
    <location>
        <begin position="25"/>
        <end position="348"/>
    </location>
</feature>
<dbReference type="InterPro" id="IPR011852">
    <property type="entry name" value="TRAP_TAXI"/>
</dbReference>
<dbReference type="SUPFAM" id="SSF53850">
    <property type="entry name" value="Periplasmic binding protein-like II"/>
    <property type="match status" value="1"/>
</dbReference>
<gene>
    <name evidence="3" type="ORF">D4A47_03685</name>
</gene>